<dbReference type="PANTHER" id="PTHR30250">
    <property type="entry name" value="PST FAMILY PREDICTED COLANIC ACID TRANSPORTER"/>
    <property type="match status" value="1"/>
</dbReference>
<evidence type="ECO:0000256" key="4">
    <source>
        <dbReference type="ARBA" id="ARBA00022989"/>
    </source>
</evidence>
<feature type="transmembrane region" description="Helical" evidence="6">
    <location>
        <begin position="195"/>
        <end position="213"/>
    </location>
</feature>
<dbReference type="GO" id="GO:0005886">
    <property type="term" value="C:plasma membrane"/>
    <property type="evidence" value="ECO:0007669"/>
    <property type="project" value="UniProtKB-SubCell"/>
</dbReference>
<evidence type="ECO:0000313" key="8">
    <source>
        <dbReference type="Proteomes" id="UP000260717"/>
    </source>
</evidence>
<evidence type="ECO:0000256" key="6">
    <source>
        <dbReference type="SAM" id="Phobius"/>
    </source>
</evidence>
<name>A0A3E4X4F0_9FIRM</name>
<keyword evidence="2" id="KW-1003">Cell membrane</keyword>
<proteinExistence type="predicted"/>
<dbReference type="InterPro" id="IPR050833">
    <property type="entry name" value="Poly_Biosynth_Transport"/>
</dbReference>
<feature type="transmembrane region" description="Helical" evidence="6">
    <location>
        <begin position="275"/>
        <end position="298"/>
    </location>
</feature>
<feature type="transmembrane region" description="Helical" evidence="6">
    <location>
        <begin position="318"/>
        <end position="335"/>
    </location>
</feature>
<dbReference type="Proteomes" id="UP000260717">
    <property type="component" value="Unassembled WGS sequence"/>
</dbReference>
<feature type="transmembrane region" description="Helical" evidence="6">
    <location>
        <begin position="100"/>
        <end position="119"/>
    </location>
</feature>
<dbReference type="InterPro" id="IPR002797">
    <property type="entry name" value="Polysacc_synth"/>
</dbReference>
<protein>
    <submittedName>
        <fullName evidence="7">Polysaccharide biosynthesis protein</fullName>
    </submittedName>
</protein>
<feature type="transmembrane region" description="Helical" evidence="6">
    <location>
        <begin position="395"/>
        <end position="421"/>
    </location>
</feature>
<reference evidence="7 8" key="1">
    <citation type="submission" date="2018-08" db="EMBL/GenBank/DDBJ databases">
        <title>A genome reference for cultivated species of the human gut microbiota.</title>
        <authorList>
            <person name="Zou Y."/>
            <person name="Xue W."/>
            <person name="Luo G."/>
        </authorList>
    </citation>
    <scope>NUCLEOTIDE SEQUENCE [LARGE SCALE GENOMIC DNA]</scope>
    <source>
        <strain evidence="7 8">OM08-12AT</strain>
    </source>
</reference>
<feature type="transmembrane region" description="Helical" evidence="6">
    <location>
        <begin position="21"/>
        <end position="46"/>
    </location>
</feature>
<feature type="transmembrane region" description="Helical" evidence="6">
    <location>
        <begin position="442"/>
        <end position="463"/>
    </location>
</feature>
<dbReference type="Pfam" id="PF01943">
    <property type="entry name" value="Polysacc_synt"/>
    <property type="match status" value="1"/>
</dbReference>
<dbReference type="RefSeq" id="WP_117715069.1">
    <property type="nucleotide sequence ID" value="NZ_QSJA01000019.1"/>
</dbReference>
<organism evidence="7 8">
    <name type="scientific">Agathobacter rectalis</name>
    <dbReference type="NCBI Taxonomy" id="39491"/>
    <lineage>
        <taxon>Bacteria</taxon>
        <taxon>Bacillati</taxon>
        <taxon>Bacillota</taxon>
        <taxon>Clostridia</taxon>
        <taxon>Lachnospirales</taxon>
        <taxon>Lachnospiraceae</taxon>
        <taxon>Agathobacter</taxon>
    </lineage>
</organism>
<feature type="transmembrane region" description="Helical" evidence="6">
    <location>
        <begin position="172"/>
        <end position="189"/>
    </location>
</feature>
<comment type="subcellular location">
    <subcellularLocation>
        <location evidence="1">Cell membrane</location>
        <topology evidence="1">Multi-pass membrane protein</topology>
    </subcellularLocation>
</comment>
<dbReference type="PANTHER" id="PTHR30250:SF26">
    <property type="entry name" value="PSMA PROTEIN"/>
    <property type="match status" value="1"/>
</dbReference>
<feature type="transmembrane region" description="Helical" evidence="6">
    <location>
        <begin position="131"/>
        <end position="151"/>
    </location>
</feature>
<evidence type="ECO:0000256" key="5">
    <source>
        <dbReference type="ARBA" id="ARBA00023136"/>
    </source>
</evidence>
<feature type="transmembrane region" description="Helical" evidence="6">
    <location>
        <begin position="469"/>
        <end position="492"/>
    </location>
</feature>
<evidence type="ECO:0000313" key="7">
    <source>
        <dbReference type="EMBL" id="RGM49372.1"/>
    </source>
</evidence>
<dbReference type="AlphaFoldDB" id="A0A3E4X4F0"/>
<comment type="caution">
    <text evidence="7">The sequence shown here is derived from an EMBL/GenBank/DDBJ whole genome shotgun (WGS) entry which is preliminary data.</text>
</comment>
<accession>A0A3E4X4F0</accession>
<feature type="transmembrane region" description="Helical" evidence="6">
    <location>
        <begin position="347"/>
        <end position="364"/>
    </location>
</feature>
<evidence type="ECO:0000256" key="1">
    <source>
        <dbReference type="ARBA" id="ARBA00004651"/>
    </source>
</evidence>
<gene>
    <name evidence="7" type="ORF">DXC13_09065</name>
</gene>
<evidence type="ECO:0000256" key="2">
    <source>
        <dbReference type="ARBA" id="ARBA00022475"/>
    </source>
</evidence>
<dbReference type="EMBL" id="QSTI01000012">
    <property type="protein sequence ID" value="RGM49372.1"/>
    <property type="molecule type" value="Genomic_DNA"/>
</dbReference>
<keyword evidence="3 6" id="KW-0812">Transmembrane</keyword>
<keyword evidence="4 6" id="KW-1133">Transmembrane helix</keyword>
<sequence>MKRVITRMNDGRLKNSVRNVLGALINKATAIVFPFVIRTIILYYLGTEYAGLSSLFTSVLQILSLSELGIGSAIVFSMYKPVAEGNNAEINALLKLYRKFYYIIGVTILFVGIILIPMIPRLINGTYPNDINLYALYLIYLSNTVLSYFLFAYKTSILNAFQRSDIESNLTTLINTGMYIFQIITLIAFRNYYLYIIWLPIATIVINIVRSRIVNKQYPAIRCDGEVSQEVKHDIFKRVGALIGHQLSGTVNCSLDNIVVSAFLGLKVVAQYGNYYYVVSALSGVMQVTFNALTASIGNSLIKESKEKNLSDFYDLQYINSWIVGWMCITMLCIYQDFMKLWAGVKLLFTFDIVVLFVIYFYSWQIRRTVLTYKNACGMWWADKVKPYVSVITNLVLNFSLVQVCGIYGVMLSTIVCYIFIEAPWETHALFKEYFKQRTSKYWKNELMYTLLTIILMVMTFGVCECIKINGIMSVFVKCLICVIFPNILWIICTFKLNGFKRVQIVVKRIVKRGNN</sequence>
<evidence type="ECO:0000256" key="3">
    <source>
        <dbReference type="ARBA" id="ARBA00022692"/>
    </source>
</evidence>
<feature type="transmembrane region" description="Helical" evidence="6">
    <location>
        <begin position="58"/>
        <end position="79"/>
    </location>
</feature>
<keyword evidence="5 6" id="KW-0472">Membrane</keyword>